<keyword evidence="3" id="KW-1185">Reference proteome</keyword>
<feature type="transmembrane region" description="Helical" evidence="1">
    <location>
        <begin position="20"/>
        <end position="37"/>
    </location>
</feature>
<organism evidence="2 3">
    <name type="scientific">Rubroshorea leprosula</name>
    <dbReference type="NCBI Taxonomy" id="152421"/>
    <lineage>
        <taxon>Eukaryota</taxon>
        <taxon>Viridiplantae</taxon>
        <taxon>Streptophyta</taxon>
        <taxon>Embryophyta</taxon>
        <taxon>Tracheophyta</taxon>
        <taxon>Spermatophyta</taxon>
        <taxon>Magnoliopsida</taxon>
        <taxon>eudicotyledons</taxon>
        <taxon>Gunneridae</taxon>
        <taxon>Pentapetalae</taxon>
        <taxon>rosids</taxon>
        <taxon>malvids</taxon>
        <taxon>Malvales</taxon>
        <taxon>Dipterocarpaceae</taxon>
        <taxon>Rubroshorea</taxon>
    </lineage>
</organism>
<evidence type="ECO:0000313" key="2">
    <source>
        <dbReference type="EMBL" id="GKV14592.1"/>
    </source>
</evidence>
<dbReference type="EMBL" id="BPVZ01000041">
    <property type="protein sequence ID" value="GKV14592.1"/>
    <property type="molecule type" value="Genomic_DNA"/>
</dbReference>
<dbReference type="AlphaFoldDB" id="A0AAV5JLZ7"/>
<keyword evidence="1" id="KW-0812">Transmembrane</keyword>
<protein>
    <submittedName>
        <fullName evidence="2">Uncharacterized protein</fullName>
    </submittedName>
</protein>
<gene>
    <name evidence="2" type="ORF">SLEP1_g25440</name>
</gene>
<name>A0AAV5JLZ7_9ROSI</name>
<keyword evidence="1" id="KW-1133">Transmembrane helix</keyword>
<dbReference type="Proteomes" id="UP001054252">
    <property type="component" value="Unassembled WGS sequence"/>
</dbReference>
<reference evidence="2 3" key="1">
    <citation type="journal article" date="2021" name="Commun. Biol.">
        <title>The genome of Shorea leprosula (Dipterocarpaceae) highlights the ecological relevance of drought in aseasonal tropical rainforests.</title>
        <authorList>
            <person name="Ng K.K.S."/>
            <person name="Kobayashi M.J."/>
            <person name="Fawcett J.A."/>
            <person name="Hatakeyama M."/>
            <person name="Paape T."/>
            <person name="Ng C.H."/>
            <person name="Ang C.C."/>
            <person name="Tnah L.H."/>
            <person name="Lee C.T."/>
            <person name="Nishiyama T."/>
            <person name="Sese J."/>
            <person name="O'Brien M.J."/>
            <person name="Copetti D."/>
            <person name="Mohd Noor M.I."/>
            <person name="Ong R.C."/>
            <person name="Putra M."/>
            <person name="Sireger I.Z."/>
            <person name="Indrioko S."/>
            <person name="Kosugi Y."/>
            <person name="Izuno A."/>
            <person name="Isagi Y."/>
            <person name="Lee S.L."/>
            <person name="Shimizu K.K."/>
        </authorList>
    </citation>
    <scope>NUCLEOTIDE SEQUENCE [LARGE SCALE GENOMIC DNA]</scope>
    <source>
        <strain evidence="2">214</strain>
    </source>
</reference>
<sequence length="39" mass="4522">MSNSDDAVLSWRGLWALQTYQLACILLDPTFIPFNVFKF</sequence>
<keyword evidence="1" id="KW-0472">Membrane</keyword>
<evidence type="ECO:0000256" key="1">
    <source>
        <dbReference type="SAM" id="Phobius"/>
    </source>
</evidence>
<proteinExistence type="predicted"/>
<accession>A0AAV5JLZ7</accession>
<evidence type="ECO:0000313" key="3">
    <source>
        <dbReference type="Proteomes" id="UP001054252"/>
    </source>
</evidence>
<comment type="caution">
    <text evidence="2">The sequence shown here is derived from an EMBL/GenBank/DDBJ whole genome shotgun (WGS) entry which is preliminary data.</text>
</comment>